<evidence type="ECO:0000259" key="12">
    <source>
        <dbReference type="Pfam" id="PF01225"/>
    </source>
</evidence>
<dbReference type="AlphaFoldDB" id="A0A380MXF1"/>
<dbReference type="GO" id="GO:0008360">
    <property type="term" value="P:regulation of cell shape"/>
    <property type="evidence" value="ECO:0007669"/>
    <property type="project" value="UniProtKB-KW"/>
</dbReference>
<keyword evidence="8 10" id="KW-0131">Cell cycle</keyword>
<organism evidence="15 16">
    <name type="scientific">Suttonella ornithocola</name>
    <dbReference type="NCBI Taxonomy" id="279832"/>
    <lineage>
        <taxon>Bacteria</taxon>
        <taxon>Pseudomonadati</taxon>
        <taxon>Pseudomonadota</taxon>
        <taxon>Gammaproteobacteria</taxon>
        <taxon>Cardiobacteriales</taxon>
        <taxon>Cardiobacteriaceae</taxon>
        <taxon>Suttonella</taxon>
    </lineage>
</organism>
<dbReference type="Pfam" id="PF08245">
    <property type="entry name" value="Mur_ligase_M"/>
    <property type="match status" value="1"/>
</dbReference>
<gene>
    <name evidence="10 15" type="primary">murF</name>
    <name evidence="15" type="ORF">NCTC13337_02294</name>
</gene>
<evidence type="ECO:0000256" key="5">
    <source>
        <dbReference type="ARBA" id="ARBA00022840"/>
    </source>
</evidence>
<evidence type="ECO:0000256" key="9">
    <source>
        <dbReference type="ARBA" id="ARBA00023316"/>
    </source>
</evidence>
<evidence type="ECO:0000256" key="2">
    <source>
        <dbReference type="ARBA" id="ARBA00022598"/>
    </source>
</evidence>
<feature type="domain" description="Mur ligase C-terminal" evidence="13">
    <location>
        <begin position="318"/>
        <end position="429"/>
    </location>
</feature>
<sequence length="449" mass="49131">MAKSIRPWQAKEIVEIVKAKDYFGEQNWEALEVSTDTRNISKGALFIALRGENFKGEDFLAQAKEKAAVAAIVQEINREISLPQIAVASSLQALADLAIERRQRSQAIVVGLTGSNGKTSTKEMLARIFSQAGETLFTAGNLNNDIGVPLTLLRLRDEHQFVIIEMGANHPSEIAYLAKIAQPNIALVTNVSAAHLEGFGSLEGVAQTKSELYKNSHEKIVINVDLPWANDWLAQYESRPKKTFSLRGNGDIVPSFISDDGRHFVVNIENQKMTVDWNLYGRHNVENALAACATAILAGLSIEHISAGLNGLSLKQSRLSVFSVNQHRIYDDTYNANPASFKAGIDVLASSTGGETLVIAGAMAELGENSAQLHQEVTQYAKKQGVTRFWSLNAKDYNAENFTSLEALAEALKNLLALESMQIILVKGSRSAAMERVFIAADLEKYRKG</sequence>
<evidence type="ECO:0000313" key="15">
    <source>
        <dbReference type="EMBL" id="SUO97239.1"/>
    </source>
</evidence>
<dbReference type="Gene3D" id="3.40.1190.10">
    <property type="entry name" value="Mur-like, catalytic domain"/>
    <property type="match status" value="1"/>
</dbReference>
<dbReference type="PANTHER" id="PTHR43024:SF1">
    <property type="entry name" value="UDP-N-ACETYLMURAMOYL-TRIPEPTIDE--D-ALANYL-D-ALANINE LIGASE"/>
    <property type="match status" value="1"/>
</dbReference>
<dbReference type="UniPathway" id="UPA00219"/>
<dbReference type="OrthoDB" id="9801978at2"/>
<dbReference type="SUPFAM" id="SSF53244">
    <property type="entry name" value="MurD-like peptide ligases, peptide-binding domain"/>
    <property type="match status" value="1"/>
</dbReference>
<proteinExistence type="inferred from homology"/>
<dbReference type="GO" id="GO:0005524">
    <property type="term" value="F:ATP binding"/>
    <property type="evidence" value="ECO:0007669"/>
    <property type="project" value="UniProtKB-UniRule"/>
</dbReference>
<protein>
    <recommendedName>
        <fullName evidence="10 11">UDP-N-acetylmuramoyl-tripeptide--D-alanyl-D-alanine ligase</fullName>
        <ecNumber evidence="10 11">6.3.2.10</ecNumber>
    </recommendedName>
    <alternativeName>
        <fullName evidence="10">D-alanyl-D-alanine-adding enzyme</fullName>
    </alternativeName>
</protein>
<keyword evidence="6 10" id="KW-0133">Cell shape</keyword>
<feature type="domain" description="Mur ligase N-terminal catalytic" evidence="12">
    <location>
        <begin position="33"/>
        <end position="99"/>
    </location>
</feature>
<keyword evidence="5 10" id="KW-0067">ATP-binding</keyword>
<comment type="catalytic activity">
    <reaction evidence="10 11">
        <text>D-alanyl-D-alanine + UDP-N-acetyl-alpha-D-muramoyl-L-alanyl-gamma-D-glutamyl-meso-2,6-diaminopimelate + ATP = UDP-N-acetyl-alpha-D-muramoyl-L-alanyl-gamma-D-glutamyl-meso-2,6-diaminopimeloyl-D-alanyl-D-alanine + ADP + phosphate + H(+)</text>
        <dbReference type="Rhea" id="RHEA:28374"/>
        <dbReference type="ChEBI" id="CHEBI:15378"/>
        <dbReference type="ChEBI" id="CHEBI:30616"/>
        <dbReference type="ChEBI" id="CHEBI:43474"/>
        <dbReference type="ChEBI" id="CHEBI:57822"/>
        <dbReference type="ChEBI" id="CHEBI:61386"/>
        <dbReference type="ChEBI" id="CHEBI:83905"/>
        <dbReference type="ChEBI" id="CHEBI:456216"/>
        <dbReference type="EC" id="6.3.2.10"/>
    </reaction>
</comment>
<dbReference type="GO" id="GO:0047480">
    <property type="term" value="F:UDP-N-acetylmuramoyl-tripeptide-D-alanyl-D-alanine ligase activity"/>
    <property type="evidence" value="ECO:0007669"/>
    <property type="project" value="UniProtKB-UniRule"/>
</dbReference>
<evidence type="ECO:0000313" key="16">
    <source>
        <dbReference type="Proteomes" id="UP000254601"/>
    </source>
</evidence>
<evidence type="ECO:0000256" key="11">
    <source>
        <dbReference type="RuleBase" id="RU004136"/>
    </source>
</evidence>
<dbReference type="InterPro" id="IPR036565">
    <property type="entry name" value="Mur-like_cat_sf"/>
</dbReference>
<feature type="binding site" evidence="10">
    <location>
        <begin position="114"/>
        <end position="120"/>
    </location>
    <ligand>
        <name>ATP</name>
        <dbReference type="ChEBI" id="CHEBI:30616"/>
    </ligand>
</feature>
<keyword evidence="2 10" id="KW-0436">Ligase</keyword>
<dbReference type="SUPFAM" id="SSF63418">
    <property type="entry name" value="MurE/MurF N-terminal domain"/>
    <property type="match status" value="1"/>
</dbReference>
<evidence type="ECO:0000256" key="7">
    <source>
        <dbReference type="ARBA" id="ARBA00022984"/>
    </source>
</evidence>
<dbReference type="EMBL" id="UHIC01000001">
    <property type="protein sequence ID" value="SUO97239.1"/>
    <property type="molecule type" value="Genomic_DNA"/>
</dbReference>
<dbReference type="Pfam" id="PF02875">
    <property type="entry name" value="Mur_ligase_C"/>
    <property type="match status" value="1"/>
</dbReference>
<dbReference type="GO" id="GO:0005737">
    <property type="term" value="C:cytoplasm"/>
    <property type="evidence" value="ECO:0007669"/>
    <property type="project" value="UniProtKB-SubCell"/>
</dbReference>
<dbReference type="InterPro" id="IPR013221">
    <property type="entry name" value="Mur_ligase_cen"/>
</dbReference>
<evidence type="ECO:0000256" key="1">
    <source>
        <dbReference type="ARBA" id="ARBA00022490"/>
    </source>
</evidence>
<keyword evidence="7 10" id="KW-0573">Peptidoglycan synthesis</keyword>
<keyword evidence="3 10" id="KW-0132">Cell division</keyword>
<reference evidence="15 16" key="1">
    <citation type="submission" date="2018-06" db="EMBL/GenBank/DDBJ databases">
        <authorList>
            <consortium name="Pathogen Informatics"/>
            <person name="Doyle S."/>
        </authorList>
    </citation>
    <scope>NUCLEOTIDE SEQUENCE [LARGE SCALE GENOMIC DNA]</scope>
    <source>
        <strain evidence="15 16">NCTC13337</strain>
    </source>
</reference>
<dbReference type="NCBIfam" id="TIGR01143">
    <property type="entry name" value="murF"/>
    <property type="match status" value="1"/>
</dbReference>
<dbReference type="InterPro" id="IPR035911">
    <property type="entry name" value="MurE/MurF_N"/>
</dbReference>
<dbReference type="HAMAP" id="MF_02019">
    <property type="entry name" value="MurF"/>
    <property type="match status" value="1"/>
</dbReference>
<dbReference type="EC" id="6.3.2.10" evidence="10 11"/>
<dbReference type="GO" id="GO:0071555">
    <property type="term" value="P:cell wall organization"/>
    <property type="evidence" value="ECO:0007669"/>
    <property type="project" value="UniProtKB-KW"/>
</dbReference>
<dbReference type="RefSeq" id="WP_072576946.1">
    <property type="nucleotide sequence ID" value="NZ_LWHB01000119.1"/>
</dbReference>
<dbReference type="GO" id="GO:0051301">
    <property type="term" value="P:cell division"/>
    <property type="evidence" value="ECO:0007669"/>
    <property type="project" value="UniProtKB-KW"/>
</dbReference>
<dbReference type="InterPro" id="IPR004101">
    <property type="entry name" value="Mur_ligase_C"/>
</dbReference>
<evidence type="ECO:0000259" key="13">
    <source>
        <dbReference type="Pfam" id="PF02875"/>
    </source>
</evidence>
<dbReference type="InterPro" id="IPR005863">
    <property type="entry name" value="UDP-N-AcMur_synth"/>
</dbReference>
<evidence type="ECO:0000256" key="4">
    <source>
        <dbReference type="ARBA" id="ARBA00022741"/>
    </source>
</evidence>
<comment type="function">
    <text evidence="10 11">Involved in cell wall formation. Catalyzes the final step in the synthesis of UDP-N-acetylmuramoyl-pentapeptide, the precursor of murein.</text>
</comment>
<accession>A0A380MXF1</accession>
<evidence type="ECO:0000256" key="10">
    <source>
        <dbReference type="HAMAP-Rule" id="MF_02019"/>
    </source>
</evidence>
<dbReference type="GO" id="GO:0009252">
    <property type="term" value="P:peptidoglycan biosynthetic process"/>
    <property type="evidence" value="ECO:0007669"/>
    <property type="project" value="UniProtKB-UniRule"/>
</dbReference>
<comment type="similarity">
    <text evidence="10">Belongs to the MurCDEF family. MurF subfamily.</text>
</comment>
<evidence type="ECO:0000259" key="14">
    <source>
        <dbReference type="Pfam" id="PF08245"/>
    </source>
</evidence>
<keyword evidence="1 10" id="KW-0963">Cytoplasm</keyword>
<evidence type="ECO:0000256" key="3">
    <source>
        <dbReference type="ARBA" id="ARBA00022618"/>
    </source>
</evidence>
<dbReference type="Gene3D" id="3.90.190.20">
    <property type="entry name" value="Mur ligase, C-terminal domain"/>
    <property type="match status" value="1"/>
</dbReference>
<evidence type="ECO:0000256" key="6">
    <source>
        <dbReference type="ARBA" id="ARBA00022960"/>
    </source>
</evidence>
<dbReference type="InterPro" id="IPR036615">
    <property type="entry name" value="Mur_ligase_C_dom_sf"/>
</dbReference>
<dbReference type="PANTHER" id="PTHR43024">
    <property type="entry name" value="UDP-N-ACETYLMURAMOYL-TRIPEPTIDE--D-ALANYL-D-ALANINE LIGASE"/>
    <property type="match status" value="1"/>
</dbReference>
<keyword evidence="4 10" id="KW-0547">Nucleotide-binding</keyword>
<keyword evidence="16" id="KW-1185">Reference proteome</keyword>
<comment type="pathway">
    <text evidence="10 11">Cell wall biogenesis; peptidoglycan biosynthesis.</text>
</comment>
<comment type="subcellular location">
    <subcellularLocation>
        <location evidence="10 11">Cytoplasm</location>
    </subcellularLocation>
</comment>
<keyword evidence="9 10" id="KW-0961">Cell wall biogenesis/degradation</keyword>
<feature type="domain" description="Mur ligase central" evidence="14">
    <location>
        <begin position="113"/>
        <end position="295"/>
    </location>
</feature>
<dbReference type="InterPro" id="IPR000713">
    <property type="entry name" value="Mur_ligase_N"/>
</dbReference>
<dbReference type="InterPro" id="IPR051046">
    <property type="entry name" value="MurCDEF_CellWall_CoF430Synth"/>
</dbReference>
<name>A0A380MXF1_9GAMM</name>
<dbReference type="SUPFAM" id="SSF53623">
    <property type="entry name" value="MurD-like peptide ligases, catalytic domain"/>
    <property type="match status" value="1"/>
</dbReference>
<dbReference type="Proteomes" id="UP000254601">
    <property type="component" value="Unassembled WGS sequence"/>
</dbReference>
<dbReference type="GO" id="GO:0008766">
    <property type="term" value="F:UDP-N-acetylmuramoylalanyl-D-glutamyl-2,6-diaminopimelate-D-alanyl-D-alanine ligase activity"/>
    <property type="evidence" value="ECO:0007669"/>
    <property type="project" value="RHEA"/>
</dbReference>
<dbReference type="Pfam" id="PF01225">
    <property type="entry name" value="Mur_ligase"/>
    <property type="match status" value="1"/>
</dbReference>
<dbReference type="Gene3D" id="3.40.1390.10">
    <property type="entry name" value="MurE/MurF, N-terminal domain"/>
    <property type="match status" value="1"/>
</dbReference>
<evidence type="ECO:0000256" key="8">
    <source>
        <dbReference type="ARBA" id="ARBA00023306"/>
    </source>
</evidence>